<evidence type="ECO:0000313" key="5">
    <source>
        <dbReference type="Proteomes" id="UP000289497"/>
    </source>
</evidence>
<dbReference type="KEGG" id="mcou:NCTC10179_00581"/>
<dbReference type="InterPro" id="IPR000073">
    <property type="entry name" value="AB_hydrolase_1"/>
</dbReference>
<dbReference type="OrthoDB" id="397642at2"/>
<keyword evidence="2" id="KW-0378">Hydrolase</keyword>
<dbReference type="GO" id="GO:0016020">
    <property type="term" value="C:membrane"/>
    <property type="evidence" value="ECO:0007669"/>
    <property type="project" value="TreeGrafter"/>
</dbReference>
<gene>
    <name evidence="4" type="primary">lip</name>
    <name evidence="4" type="ORF">NCTC10179_00581</name>
</gene>
<dbReference type="GO" id="GO:0052689">
    <property type="term" value="F:carboxylic ester hydrolase activity"/>
    <property type="evidence" value="ECO:0007669"/>
    <property type="project" value="UniProtKB-KW"/>
</dbReference>
<dbReference type="Proteomes" id="UP000289497">
    <property type="component" value="Chromosome"/>
</dbReference>
<organism evidence="4 5">
    <name type="scientific">Mycoplasmopsis columboralis</name>
    <dbReference type="NCBI Taxonomy" id="171282"/>
    <lineage>
        <taxon>Bacteria</taxon>
        <taxon>Bacillati</taxon>
        <taxon>Mycoplasmatota</taxon>
        <taxon>Mycoplasmoidales</taxon>
        <taxon>Metamycoplasmataceae</taxon>
        <taxon>Mycoplasmopsis</taxon>
    </lineage>
</organism>
<sequence length="266" mass="30816">MAKINIDNFEINYLYEDGKDNKPLVLFFHGFGDSYQNFNPILRMQRNFRFCGLDFPGCGLSSAKNDLLLEDYYKVALKFINQVLSDEKQIYIVSHSLGASSALFVNSLPQIKASLLLSPFNEFLTFDKDNLTLPNWLIPSNTQECVESYENLFASSNERLNKVANFTCMRRNSSFEFHKRKFEKMVVNQITNEEYLNNTLAQMYANASNIYILSGDKDNYTTEIEMEQIKRKYFFDTEILSNVGHAIIFESPEAVLNKINQIIKEN</sequence>
<reference evidence="4 5" key="1">
    <citation type="submission" date="2019-01" db="EMBL/GenBank/DDBJ databases">
        <authorList>
            <consortium name="Pathogen Informatics"/>
        </authorList>
    </citation>
    <scope>NUCLEOTIDE SEQUENCE [LARGE SCALE GENOMIC DNA]</scope>
    <source>
        <strain evidence="4 5">NCTC10179</strain>
    </source>
</reference>
<protein>
    <submittedName>
        <fullName evidence="4">Putative esterase/lipase</fullName>
    </submittedName>
</protein>
<keyword evidence="2" id="KW-0719">Serine esterase</keyword>
<evidence type="ECO:0000313" key="4">
    <source>
        <dbReference type="EMBL" id="VEU76401.1"/>
    </source>
</evidence>
<dbReference type="EMBL" id="LR215039">
    <property type="protein sequence ID" value="VEU76401.1"/>
    <property type="molecule type" value="Genomic_DNA"/>
</dbReference>
<dbReference type="AlphaFoldDB" id="A0A449B736"/>
<dbReference type="SUPFAM" id="SSF53474">
    <property type="entry name" value="alpha/beta-Hydrolases"/>
    <property type="match status" value="1"/>
</dbReference>
<dbReference type="InterPro" id="IPR050266">
    <property type="entry name" value="AB_hydrolase_sf"/>
</dbReference>
<proteinExistence type="inferred from homology"/>
<feature type="domain" description="AB hydrolase-1" evidence="3">
    <location>
        <begin position="25"/>
        <end position="256"/>
    </location>
</feature>
<evidence type="ECO:0000259" key="3">
    <source>
        <dbReference type="Pfam" id="PF12697"/>
    </source>
</evidence>
<dbReference type="PANTHER" id="PTHR43798:SF33">
    <property type="entry name" value="HYDROLASE, PUTATIVE (AFU_ORTHOLOGUE AFUA_2G14860)-RELATED"/>
    <property type="match status" value="1"/>
</dbReference>
<evidence type="ECO:0000256" key="2">
    <source>
        <dbReference type="ARBA" id="ARBA00022487"/>
    </source>
</evidence>
<comment type="similarity">
    <text evidence="1">Belongs to the lipase/esterase LIP3/BchO family.</text>
</comment>
<name>A0A449B736_9BACT</name>
<keyword evidence="5" id="KW-1185">Reference proteome</keyword>
<accession>A0A449B736</accession>
<dbReference type="RefSeq" id="WP_036434707.1">
    <property type="nucleotide sequence ID" value="NZ_LR215039.1"/>
</dbReference>
<dbReference type="Gene3D" id="3.40.50.1820">
    <property type="entry name" value="alpha/beta hydrolase"/>
    <property type="match status" value="1"/>
</dbReference>
<dbReference type="PANTHER" id="PTHR43798">
    <property type="entry name" value="MONOACYLGLYCEROL LIPASE"/>
    <property type="match status" value="1"/>
</dbReference>
<evidence type="ECO:0000256" key="1">
    <source>
        <dbReference type="ARBA" id="ARBA00006989"/>
    </source>
</evidence>
<dbReference type="Pfam" id="PF12697">
    <property type="entry name" value="Abhydrolase_6"/>
    <property type="match status" value="1"/>
</dbReference>
<dbReference type="InterPro" id="IPR029058">
    <property type="entry name" value="AB_hydrolase_fold"/>
</dbReference>